<comment type="caution">
    <text evidence="1">The sequence shown here is derived from an EMBL/GenBank/DDBJ whole genome shotgun (WGS) entry which is preliminary data.</text>
</comment>
<reference evidence="1 2" key="1">
    <citation type="submission" date="2023-09" db="EMBL/GenBank/DDBJ databases">
        <authorList>
            <person name="Rey-Velasco X."/>
        </authorList>
    </citation>
    <scope>NUCLEOTIDE SEQUENCE [LARGE SCALE GENOMIC DNA]</scope>
    <source>
        <strain evidence="1 2">F297</strain>
    </source>
</reference>
<organism evidence="1 2">
    <name type="scientific">Autumnicola edwardsiae</name>
    <dbReference type="NCBI Taxonomy" id="3075594"/>
    <lineage>
        <taxon>Bacteria</taxon>
        <taxon>Pseudomonadati</taxon>
        <taxon>Bacteroidota</taxon>
        <taxon>Flavobacteriia</taxon>
        <taxon>Flavobacteriales</taxon>
        <taxon>Flavobacteriaceae</taxon>
        <taxon>Autumnicola</taxon>
    </lineage>
</organism>
<dbReference type="Gene3D" id="3.30.160.250">
    <property type="match status" value="1"/>
</dbReference>
<sequence length="137" mass="15976">MEHKTKLPILLEKSGTGYSAYAKEYPAIYTAGENIQEVKENIQEVIEYQIEYLEEQKKIKEAEVLKNSEIEFYLDIQQFFEEFKFINKSAFAEAIGESPNYIRKISRGFVKLSDEKSLKIEKGLHKLGKELMSVHFT</sequence>
<proteinExistence type="predicted"/>
<accession>A0ABU3CRL4</accession>
<protein>
    <recommendedName>
        <fullName evidence="3">Type II toxin-antitoxin system HicB family antitoxin</fullName>
    </recommendedName>
</protein>
<dbReference type="InterPro" id="IPR035069">
    <property type="entry name" value="TTHA1013/TTHA0281-like"/>
</dbReference>
<keyword evidence="2" id="KW-1185">Reference proteome</keyword>
<gene>
    <name evidence="1" type="ORF">RM529_00465</name>
</gene>
<dbReference type="SUPFAM" id="SSF143100">
    <property type="entry name" value="TTHA1013/TTHA0281-like"/>
    <property type="match status" value="1"/>
</dbReference>
<evidence type="ECO:0008006" key="3">
    <source>
        <dbReference type="Google" id="ProtNLM"/>
    </source>
</evidence>
<dbReference type="RefSeq" id="WP_311482774.1">
    <property type="nucleotide sequence ID" value="NZ_JAVRHP010000001.1"/>
</dbReference>
<name>A0ABU3CRL4_9FLAO</name>
<dbReference type="Proteomes" id="UP001248819">
    <property type="component" value="Unassembled WGS sequence"/>
</dbReference>
<evidence type="ECO:0000313" key="1">
    <source>
        <dbReference type="EMBL" id="MDT0648595.1"/>
    </source>
</evidence>
<evidence type="ECO:0000313" key="2">
    <source>
        <dbReference type="Proteomes" id="UP001248819"/>
    </source>
</evidence>
<dbReference type="EMBL" id="JAVRHP010000001">
    <property type="protein sequence ID" value="MDT0648595.1"/>
    <property type="molecule type" value="Genomic_DNA"/>
</dbReference>